<feature type="binding site" evidence="1">
    <location>
        <position position="204"/>
    </location>
    <ligand>
        <name>Fe cation</name>
        <dbReference type="ChEBI" id="CHEBI:24875"/>
    </ligand>
</feature>
<comment type="function">
    <text evidence="1">Catalyzes the cleavage of beta-carotene at its central double bond (15,15') to yield two molecules of all-trans-retinal.</text>
</comment>
<feature type="transmembrane region" description="Helical" evidence="1">
    <location>
        <begin position="223"/>
        <end position="244"/>
    </location>
</feature>
<reference evidence="2 3" key="1">
    <citation type="submission" date="2015-11" db="EMBL/GenBank/DDBJ databases">
        <title>Genomic analysis of 38 Legionella species identifies large and diverse effector repertoires.</title>
        <authorList>
            <person name="Burstein D."/>
            <person name="Amaro F."/>
            <person name="Zusman T."/>
            <person name="Lifshitz Z."/>
            <person name="Cohen O."/>
            <person name="Gilbert J.A."/>
            <person name="Pupko T."/>
            <person name="Shuman H.A."/>
            <person name="Segal G."/>
        </authorList>
    </citation>
    <scope>NUCLEOTIDE SEQUENCE [LARGE SCALE GENOMIC DNA]</scope>
    <source>
        <strain evidence="2 3">ATCC 49504</strain>
    </source>
</reference>
<feature type="transmembrane region" description="Helical" evidence="1">
    <location>
        <begin position="152"/>
        <end position="170"/>
    </location>
</feature>
<keyword evidence="1" id="KW-1133">Transmembrane helix</keyword>
<evidence type="ECO:0000256" key="1">
    <source>
        <dbReference type="HAMAP-Rule" id="MF_02093"/>
    </source>
</evidence>
<comment type="caution">
    <text evidence="1">Lacks conserved residue(s) required for the propagation of feature annotation.</text>
</comment>
<keyword evidence="1" id="KW-0472">Membrane</keyword>
<dbReference type="STRING" id="45065.Lgee_1808"/>
<keyword evidence="1" id="KW-0408">Iron</keyword>
<organism evidence="2 3">
    <name type="scientific">Legionella geestiana</name>
    <dbReference type="NCBI Taxonomy" id="45065"/>
    <lineage>
        <taxon>Bacteria</taxon>
        <taxon>Pseudomonadati</taxon>
        <taxon>Pseudomonadota</taxon>
        <taxon>Gammaproteobacteria</taxon>
        <taxon>Legionellales</taxon>
        <taxon>Legionellaceae</taxon>
        <taxon>Legionella</taxon>
    </lineage>
</organism>
<feature type="binding site" evidence="1">
    <location>
        <position position="39"/>
    </location>
    <ligand>
        <name>Fe cation</name>
        <dbReference type="ChEBI" id="CHEBI:24875"/>
    </ligand>
</feature>
<comment type="catalytic activity">
    <reaction evidence="1">
        <text>all-trans-beta-carotene + O2 = 2 all-trans-retinal</text>
        <dbReference type="Rhea" id="RHEA:32887"/>
        <dbReference type="ChEBI" id="CHEBI:15379"/>
        <dbReference type="ChEBI" id="CHEBI:17579"/>
        <dbReference type="ChEBI" id="CHEBI:17898"/>
        <dbReference type="EC" id="1.13.11.63"/>
    </reaction>
</comment>
<keyword evidence="1" id="KW-0812">Transmembrane</keyword>
<dbReference type="AlphaFoldDB" id="A0A0W0TPH5"/>
<keyword evidence="3" id="KW-1185">Reference proteome</keyword>
<evidence type="ECO:0000313" key="3">
    <source>
        <dbReference type="Proteomes" id="UP000054785"/>
    </source>
</evidence>
<dbReference type="EMBL" id="LNYC01000070">
    <property type="protein sequence ID" value="KTC97487.1"/>
    <property type="molecule type" value="Genomic_DNA"/>
</dbReference>
<proteinExistence type="inferred from homology"/>
<dbReference type="GO" id="GO:0016121">
    <property type="term" value="P:carotene catabolic process"/>
    <property type="evidence" value="ECO:0007669"/>
    <property type="project" value="UniProtKB-UniRule"/>
</dbReference>
<keyword evidence="1 2" id="KW-0560">Oxidoreductase</keyword>
<evidence type="ECO:0000313" key="2">
    <source>
        <dbReference type="EMBL" id="KTC97487.1"/>
    </source>
</evidence>
<keyword evidence="1 2" id="KW-0223">Dioxygenase</keyword>
<dbReference type="NCBIfam" id="TIGR03753">
    <property type="entry name" value="blh_monoox"/>
    <property type="match status" value="1"/>
</dbReference>
<gene>
    <name evidence="2" type="primary">blh</name>
    <name evidence="2" type="ORF">Lgee_1808</name>
</gene>
<comment type="similarity">
    <text evidence="1">Belongs to the Brp/Blh beta-carotene diooxygenase family.</text>
</comment>
<feature type="transmembrane region" description="Helical" evidence="1">
    <location>
        <begin position="182"/>
        <end position="202"/>
    </location>
</feature>
<dbReference type="HAMAP" id="MF_02093">
    <property type="entry name" value="Beta_carotene_diox"/>
    <property type="match status" value="1"/>
</dbReference>
<dbReference type="RefSeq" id="WP_081776746.1">
    <property type="nucleotide sequence ID" value="NZ_CAAAHN010000003.1"/>
</dbReference>
<dbReference type="GO" id="GO:0005886">
    <property type="term" value="C:plasma membrane"/>
    <property type="evidence" value="ECO:0007669"/>
    <property type="project" value="UniProtKB-SubCell"/>
</dbReference>
<dbReference type="GO" id="GO:0010436">
    <property type="term" value="F:carotenoid dioxygenase activity"/>
    <property type="evidence" value="ECO:0007669"/>
    <property type="project" value="UniProtKB-UniRule"/>
</dbReference>
<feature type="transmembrane region" description="Helical" evidence="1">
    <location>
        <begin position="256"/>
        <end position="275"/>
    </location>
</feature>
<dbReference type="GO" id="GO:0003834">
    <property type="term" value="F:beta-carotene 15,15'-dioxygenase activity"/>
    <property type="evidence" value="ECO:0007669"/>
    <property type="project" value="UniProtKB-EC"/>
</dbReference>
<dbReference type="InterPro" id="IPR022270">
    <property type="entry name" value="Blh_diox"/>
</dbReference>
<comment type="subcellular location">
    <subcellularLocation>
        <location evidence="1">Cell membrane</location>
        <topology evidence="1">Multi-pass membrane protein</topology>
    </subcellularLocation>
</comment>
<comment type="caution">
    <text evidence="2">The sequence shown here is derived from an EMBL/GenBank/DDBJ whole genome shotgun (WGS) entry which is preliminary data.</text>
</comment>
<keyword evidence="1" id="KW-0479">Metal-binding</keyword>
<dbReference type="GO" id="GO:0005506">
    <property type="term" value="F:iron ion binding"/>
    <property type="evidence" value="ECO:0007669"/>
    <property type="project" value="UniProtKB-UniRule"/>
</dbReference>
<sequence>MTNLLLLTGFMVTGGFALLLPQYAVMLFAVLAFVFGIPHGALDLWIMRRLWHTSLKTWLLSGIAYVILAGAVLIGFYTFPTAMLLVFLAYSAFHFGMDYYPEEAVNTSLIASLHACLCGAGLIAFPALFYGREVLELFLLITNREGALKVSASLHALAILLIPVFPYLLWKQSPSKRKELLLAVGGALIAPPIAFLTIYFVGIHSRNHFLLLYKKMGYQSPVAFVKAVIPMTLLSYLIAAGIFLSLIPELSFQDKAFASAIYTLAALALPHLVVVECLKRHGIRTALSTCTPHP</sequence>
<feature type="transmembrane region" description="Helical" evidence="1">
    <location>
        <begin position="58"/>
        <end position="90"/>
    </location>
</feature>
<feature type="binding site" evidence="1">
    <location>
        <position position="208"/>
    </location>
    <ligand>
        <name>Fe cation</name>
        <dbReference type="ChEBI" id="CHEBI:24875"/>
    </ligand>
</feature>
<feature type="binding site" evidence="1">
    <location>
        <position position="94"/>
    </location>
    <ligand>
        <name>Fe cation</name>
        <dbReference type="ChEBI" id="CHEBI:24875"/>
    </ligand>
</feature>
<name>A0A0W0TPH5_9GAMM</name>
<keyword evidence="1" id="KW-1003">Cell membrane</keyword>
<dbReference type="PATRIC" id="fig|45065.4.peg.1963"/>
<dbReference type="EC" id="1.13.11.63" evidence="1"/>
<protein>
    <recommendedName>
        <fullName evidence="1">Probable beta-carotene 15,15'-dioxygenase</fullName>
        <ecNumber evidence="1">1.13.11.63</ecNumber>
    </recommendedName>
</protein>
<comment type="cofactor">
    <cofactor evidence="1">
        <name>Fe(2+)</name>
        <dbReference type="ChEBI" id="CHEBI:29033"/>
    </cofactor>
</comment>
<accession>A0A0W0TPH5</accession>
<feature type="transmembrane region" description="Helical" evidence="1">
    <location>
        <begin position="110"/>
        <end position="131"/>
    </location>
</feature>
<dbReference type="Proteomes" id="UP000054785">
    <property type="component" value="Unassembled WGS sequence"/>
</dbReference>
<dbReference type="Pfam" id="PF15461">
    <property type="entry name" value="BCD"/>
    <property type="match status" value="1"/>
</dbReference>
<dbReference type="OrthoDB" id="8779153at2"/>